<dbReference type="Pfam" id="PF13579">
    <property type="entry name" value="Glyco_trans_4_4"/>
    <property type="match status" value="1"/>
</dbReference>
<dbReference type="PANTHER" id="PTHR12526">
    <property type="entry name" value="GLYCOSYLTRANSFERASE"/>
    <property type="match status" value="1"/>
</dbReference>
<feature type="domain" description="Glycosyl transferase family 1" evidence="3">
    <location>
        <begin position="206"/>
        <end position="370"/>
    </location>
</feature>
<sequence length="405" mass="46506">MMQGSENKQLRACFVYYQCFSQLLYREAITLKRGGFDVDIICLRAHPSEEVDSIYEGMRVRKIVPRYGAEKSTFAYFARLLFFFNKTFLLLSYMSLSKRYHLIHFTAPPDAAIFTTVIGKLLGAKVILDIHDIGPELFMRKLGVKESHPVVRMLKTMEKAAARFADHVITVTHLWRNALISRSTTPEKCSVMLNVPDNEIFKFVEREPREGRFNLFYHGSVEEHFGVDTLLDAMPLIKRHIPHVKLHIYPAKRGRLLEALQGRSEALQLEGYVFFHEGVPFYELPGVLKDADLGIVPTKNLIFSNEAVSSKSFDYIFSGIPIVISRTAGHSFYYTDEMVKFFEPCNSADLAAAVTDLYRNKEMRQRQVRQSLKFVEDNSWDRIQLNYLNIVKELIDPAAPGADRA</sequence>
<dbReference type="AlphaFoldDB" id="A0A4S1CFQ1"/>
<keyword evidence="1" id="KW-0328">Glycosyltransferase</keyword>
<evidence type="ECO:0000256" key="2">
    <source>
        <dbReference type="ARBA" id="ARBA00022679"/>
    </source>
</evidence>
<dbReference type="Pfam" id="PF00534">
    <property type="entry name" value="Glycos_transf_1"/>
    <property type="match status" value="1"/>
</dbReference>
<reference evidence="5 6" key="1">
    <citation type="submission" date="2019-04" db="EMBL/GenBank/DDBJ databases">
        <title>Geobacter oryzae sp. nov., ferric-reducing bacteria isolated from paddy soil.</title>
        <authorList>
            <person name="Xu Z."/>
            <person name="Masuda Y."/>
            <person name="Itoh H."/>
            <person name="Senoo K."/>
        </authorList>
    </citation>
    <scope>NUCLEOTIDE SEQUENCE [LARGE SCALE GENOMIC DNA]</scope>
    <source>
        <strain evidence="5 6">Red111</strain>
    </source>
</reference>
<dbReference type="EMBL" id="SRSC01000002">
    <property type="protein sequence ID" value="TGU72339.1"/>
    <property type="molecule type" value="Genomic_DNA"/>
</dbReference>
<dbReference type="Proteomes" id="UP000306416">
    <property type="component" value="Unassembled WGS sequence"/>
</dbReference>
<name>A0A4S1CFQ1_9BACT</name>
<protein>
    <submittedName>
        <fullName evidence="5">Glycosyltransferase</fullName>
    </submittedName>
</protein>
<dbReference type="PANTHER" id="PTHR12526:SF629">
    <property type="entry name" value="TEICHURONIC ACID BIOSYNTHESIS GLYCOSYLTRANSFERASE TUAH-RELATED"/>
    <property type="match status" value="1"/>
</dbReference>
<gene>
    <name evidence="5" type="ORF">E4633_08475</name>
</gene>
<accession>A0A4S1CFQ1</accession>
<keyword evidence="6" id="KW-1185">Reference proteome</keyword>
<dbReference type="InterPro" id="IPR028098">
    <property type="entry name" value="Glyco_trans_4-like_N"/>
</dbReference>
<comment type="caution">
    <text evidence="5">The sequence shown here is derived from an EMBL/GenBank/DDBJ whole genome shotgun (WGS) entry which is preliminary data.</text>
</comment>
<dbReference type="SUPFAM" id="SSF53756">
    <property type="entry name" value="UDP-Glycosyltransferase/glycogen phosphorylase"/>
    <property type="match status" value="1"/>
</dbReference>
<organism evidence="5 6">
    <name type="scientific">Geomonas terrae</name>
    <dbReference type="NCBI Taxonomy" id="2562681"/>
    <lineage>
        <taxon>Bacteria</taxon>
        <taxon>Pseudomonadati</taxon>
        <taxon>Thermodesulfobacteriota</taxon>
        <taxon>Desulfuromonadia</taxon>
        <taxon>Geobacterales</taxon>
        <taxon>Geobacteraceae</taxon>
        <taxon>Geomonas</taxon>
    </lineage>
</organism>
<keyword evidence="2 5" id="KW-0808">Transferase</keyword>
<evidence type="ECO:0000313" key="5">
    <source>
        <dbReference type="EMBL" id="TGU72339.1"/>
    </source>
</evidence>
<evidence type="ECO:0000259" key="3">
    <source>
        <dbReference type="Pfam" id="PF00534"/>
    </source>
</evidence>
<feature type="domain" description="Glycosyltransferase subfamily 4-like N-terminal" evidence="4">
    <location>
        <begin position="31"/>
        <end position="192"/>
    </location>
</feature>
<dbReference type="InterPro" id="IPR001296">
    <property type="entry name" value="Glyco_trans_1"/>
</dbReference>
<evidence type="ECO:0000256" key="1">
    <source>
        <dbReference type="ARBA" id="ARBA00022676"/>
    </source>
</evidence>
<dbReference type="GO" id="GO:0016757">
    <property type="term" value="F:glycosyltransferase activity"/>
    <property type="evidence" value="ECO:0007669"/>
    <property type="project" value="UniProtKB-KW"/>
</dbReference>
<proteinExistence type="predicted"/>
<dbReference type="Gene3D" id="3.40.50.2000">
    <property type="entry name" value="Glycogen Phosphorylase B"/>
    <property type="match status" value="2"/>
</dbReference>
<evidence type="ECO:0000313" key="6">
    <source>
        <dbReference type="Proteomes" id="UP000306416"/>
    </source>
</evidence>
<evidence type="ECO:0000259" key="4">
    <source>
        <dbReference type="Pfam" id="PF13579"/>
    </source>
</evidence>
<dbReference type="CDD" id="cd03794">
    <property type="entry name" value="GT4_WbuB-like"/>
    <property type="match status" value="1"/>
</dbReference>